<sequence length="100" mass="11822">MFCANFRKVPQTSELSQVNVDDDLCWLPLEKVYPRILASDTLKQLKPHEQESFLTRCRDWHREAVKQILQRVDLTRPLYHALKDVNQRRIFVGQAKSTVN</sequence>
<accession>A0AAV4CX35</accession>
<reference evidence="1 2" key="1">
    <citation type="journal article" date="2021" name="Elife">
        <title>Chloroplast acquisition without the gene transfer in kleptoplastic sea slugs, Plakobranchus ocellatus.</title>
        <authorList>
            <person name="Maeda T."/>
            <person name="Takahashi S."/>
            <person name="Yoshida T."/>
            <person name="Shimamura S."/>
            <person name="Takaki Y."/>
            <person name="Nagai Y."/>
            <person name="Toyoda A."/>
            <person name="Suzuki Y."/>
            <person name="Arimoto A."/>
            <person name="Ishii H."/>
            <person name="Satoh N."/>
            <person name="Nishiyama T."/>
            <person name="Hasebe M."/>
            <person name="Maruyama T."/>
            <person name="Minagawa J."/>
            <person name="Obokata J."/>
            <person name="Shigenobu S."/>
        </authorList>
    </citation>
    <scope>NUCLEOTIDE SEQUENCE [LARGE SCALE GENOMIC DNA]</scope>
</reference>
<dbReference type="EMBL" id="BLXT01007071">
    <property type="protein sequence ID" value="GFO36487.1"/>
    <property type="molecule type" value="Genomic_DNA"/>
</dbReference>
<protein>
    <submittedName>
        <fullName evidence="1">Uncharacterized protein</fullName>
    </submittedName>
</protein>
<evidence type="ECO:0000313" key="1">
    <source>
        <dbReference type="EMBL" id="GFO36487.1"/>
    </source>
</evidence>
<proteinExistence type="predicted"/>
<keyword evidence="2" id="KW-1185">Reference proteome</keyword>
<dbReference type="AlphaFoldDB" id="A0AAV4CX35"/>
<dbReference type="Proteomes" id="UP000735302">
    <property type="component" value="Unassembled WGS sequence"/>
</dbReference>
<organism evidence="1 2">
    <name type="scientific">Plakobranchus ocellatus</name>
    <dbReference type="NCBI Taxonomy" id="259542"/>
    <lineage>
        <taxon>Eukaryota</taxon>
        <taxon>Metazoa</taxon>
        <taxon>Spiralia</taxon>
        <taxon>Lophotrochozoa</taxon>
        <taxon>Mollusca</taxon>
        <taxon>Gastropoda</taxon>
        <taxon>Heterobranchia</taxon>
        <taxon>Euthyneura</taxon>
        <taxon>Panpulmonata</taxon>
        <taxon>Sacoglossa</taxon>
        <taxon>Placobranchoidea</taxon>
        <taxon>Plakobranchidae</taxon>
        <taxon>Plakobranchus</taxon>
    </lineage>
</organism>
<comment type="caution">
    <text evidence="1">The sequence shown here is derived from an EMBL/GenBank/DDBJ whole genome shotgun (WGS) entry which is preliminary data.</text>
</comment>
<gene>
    <name evidence="1" type="ORF">PoB_006299200</name>
</gene>
<evidence type="ECO:0000313" key="2">
    <source>
        <dbReference type="Proteomes" id="UP000735302"/>
    </source>
</evidence>
<name>A0AAV4CX35_9GAST</name>